<reference evidence="1" key="1">
    <citation type="journal article" date="2020" name="Nature">
        <title>Giant virus diversity and host interactions through global metagenomics.</title>
        <authorList>
            <person name="Schulz F."/>
            <person name="Roux S."/>
            <person name="Paez-Espino D."/>
            <person name="Jungbluth S."/>
            <person name="Walsh D.A."/>
            <person name="Denef V.J."/>
            <person name="McMahon K.D."/>
            <person name="Konstantinidis K.T."/>
            <person name="Eloe-Fadrosh E.A."/>
            <person name="Kyrpides N.C."/>
            <person name="Woyke T."/>
        </authorList>
    </citation>
    <scope>NUCLEOTIDE SEQUENCE</scope>
    <source>
        <strain evidence="1">GVMAG-M-3300020169-51</strain>
    </source>
</reference>
<evidence type="ECO:0000313" key="1">
    <source>
        <dbReference type="EMBL" id="QHS97153.1"/>
    </source>
</evidence>
<organism evidence="1">
    <name type="scientific">viral metagenome</name>
    <dbReference type="NCBI Taxonomy" id="1070528"/>
    <lineage>
        <taxon>unclassified sequences</taxon>
        <taxon>metagenomes</taxon>
        <taxon>organismal metagenomes</taxon>
    </lineage>
</organism>
<proteinExistence type="predicted"/>
<name>A0A6C0C0S1_9ZZZZ</name>
<dbReference type="EMBL" id="MN739291">
    <property type="protein sequence ID" value="QHS97153.1"/>
    <property type="molecule type" value="Genomic_DNA"/>
</dbReference>
<protein>
    <submittedName>
        <fullName evidence="1">Uncharacterized protein</fullName>
    </submittedName>
</protein>
<sequence>MSLALQEQNIESKYKYYKWTNGEKLKKTQKHQTISEEEIKNEENKNEDNKIDEFFDYRSFSKDLELEKKKNDKSICNDRLTGRDKIIQRNINPFLSNNNYLSDLSVQDEFLRPKNSSYGKI</sequence>
<dbReference type="AlphaFoldDB" id="A0A6C0C0S1"/>
<accession>A0A6C0C0S1</accession>